<dbReference type="OrthoDB" id="49610at2759"/>
<dbReference type="Proteomes" id="UP000516437">
    <property type="component" value="Chromosome 5"/>
</dbReference>
<protein>
    <recommendedName>
        <fullName evidence="8">AP2/ERF domain-containing protein</fullName>
    </recommendedName>
</protein>
<feature type="compositionally biased region" description="Basic and acidic residues" evidence="7">
    <location>
        <begin position="186"/>
        <end position="195"/>
    </location>
</feature>
<evidence type="ECO:0000256" key="2">
    <source>
        <dbReference type="ARBA" id="ARBA00023015"/>
    </source>
</evidence>
<dbReference type="SMART" id="SM00380">
    <property type="entry name" value="AP2"/>
    <property type="match status" value="1"/>
</dbReference>
<dbReference type="EMBL" id="RXIC02000023">
    <property type="protein sequence ID" value="KAB1214719.1"/>
    <property type="molecule type" value="Genomic_DNA"/>
</dbReference>
<feature type="region of interest" description="Disordered" evidence="7">
    <location>
        <begin position="96"/>
        <end position="122"/>
    </location>
</feature>
<evidence type="ECO:0000259" key="8">
    <source>
        <dbReference type="PROSITE" id="PS51032"/>
    </source>
</evidence>
<dbReference type="GO" id="GO:0003677">
    <property type="term" value="F:DNA binding"/>
    <property type="evidence" value="ECO:0007669"/>
    <property type="project" value="UniProtKB-KW"/>
</dbReference>
<dbReference type="CDD" id="cd00018">
    <property type="entry name" value="AP2"/>
    <property type="match status" value="1"/>
</dbReference>
<dbReference type="PRINTS" id="PR00367">
    <property type="entry name" value="ETHRSPELEMNT"/>
</dbReference>
<dbReference type="SUPFAM" id="SSF54171">
    <property type="entry name" value="DNA-binding domain"/>
    <property type="match status" value="1"/>
</dbReference>
<dbReference type="Gene3D" id="3.30.730.10">
    <property type="entry name" value="AP2/ERF domain"/>
    <property type="match status" value="1"/>
</dbReference>
<dbReference type="PANTHER" id="PTHR31190">
    <property type="entry name" value="DNA-BINDING DOMAIN"/>
    <property type="match status" value="1"/>
</dbReference>
<evidence type="ECO:0000256" key="1">
    <source>
        <dbReference type="ARBA" id="ARBA00004123"/>
    </source>
</evidence>
<keyword evidence="10" id="KW-1185">Reference proteome</keyword>
<gene>
    <name evidence="9" type="ORF">CJ030_MR5G003284</name>
</gene>
<dbReference type="GO" id="GO:0009873">
    <property type="term" value="P:ethylene-activated signaling pathway"/>
    <property type="evidence" value="ECO:0007669"/>
    <property type="project" value="InterPro"/>
</dbReference>
<dbReference type="Pfam" id="PF00847">
    <property type="entry name" value="AP2"/>
    <property type="match status" value="1"/>
</dbReference>
<feature type="compositionally biased region" description="Basic and acidic residues" evidence="7">
    <location>
        <begin position="209"/>
        <end position="226"/>
    </location>
</feature>
<dbReference type="AlphaFoldDB" id="A0A6A1VP96"/>
<dbReference type="InterPro" id="IPR036955">
    <property type="entry name" value="AP2/ERF_dom_sf"/>
</dbReference>
<evidence type="ECO:0000313" key="9">
    <source>
        <dbReference type="EMBL" id="KAB1214719.1"/>
    </source>
</evidence>
<comment type="caution">
    <text evidence="9">The sequence shown here is derived from an EMBL/GenBank/DDBJ whole genome shotgun (WGS) entry which is preliminary data.</text>
</comment>
<evidence type="ECO:0000313" key="10">
    <source>
        <dbReference type="Proteomes" id="UP000516437"/>
    </source>
</evidence>
<name>A0A6A1VP96_9ROSI</name>
<dbReference type="GO" id="GO:0003700">
    <property type="term" value="F:DNA-binding transcription factor activity"/>
    <property type="evidence" value="ECO:0007669"/>
    <property type="project" value="InterPro"/>
</dbReference>
<dbReference type="InterPro" id="IPR016177">
    <property type="entry name" value="DNA-bd_dom_sf"/>
</dbReference>
<keyword evidence="3" id="KW-0238">DNA-binding</keyword>
<keyword evidence="5" id="KW-0539">Nucleus</keyword>
<feature type="region of interest" description="Disordered" evidence="7">
    <location>
        <begin position="179"/>
        <end position="226"/>
    </location>
</feature>
<dbReference type="GO" id="GO:0005634">
    <property type="term" value="C:nucleus"/>
    <property type="evidence" value="ECO:0007669"/>
    <property type="project" value="UniProtKB-SubCell"/>
</dbReference>
<keyword evidence="4" id="KW-0804">Transcription</keyword>
<feature type="compositionally biased region" description="Basic residues" evidence="7">
    <location>
        <begin position="105"/>
        <end position="122"/>
    </location>
</feature>
<evidence type="ECO:0000256" key="4">
    <source>
        <dbReference type="ARBA" id="ARBA00023163"/>
    </source>
</evidence>
<organism evidence="9 10">
    <name type="scientific">Morella rubra</name>
    <name type="common">Chinese bayberry</name>
    <dbReference type="NCBI Taxonomy" id="262757"/>
    <lineage>
        <taxon>Eukaryota</taxon>
        <taxon>Viridiplantae</taxon>
        <taxon>Streptophyta</taxon>
        <taxon>Embryophyta</taxon>
        <taxon>Tracheophyta</taxon>
        <taxon>Spermatophyta</taxon>
        <taxon>Magnoliopsida</taxon>
        <taxon>eudicotyledons</taxon>
        <taxon>Gunneridae</taxon>
        <taxon>Pentapetalae</taxon>
        <taxon>rosids</taxon>
        <taxon>fabids</taxon>
        <taxon>Fagales</taxon>
        <taxon>Myricaceae</taxon>
        <taxon>Morella</taxon>
    </lineage>
</organism>
<sequence length="244" mass="27418">MHCPTKRRISQEEENEIMVSALKHVLSDGINGLTQELQFQLQAATQSATSSSFPSTSGTNWAGQMLPLLDDGTCAVCNANGCRGCNFFSPAREIKENNESERTTRKDKKKTTKKERKNYRGVRQRPWGKWAAEIRDPRRAVRVWLGTFATAEEAARAYDKAAIEFRGARAKVNFPLSDYSETEQSAGHEEGHEAKPNAVAESTSTNTKSETKSAAEVEESRKEEKEVWDMFTEDDLRGMMMDLL</sequence>
<dbReference type="InterPro" id="IPR044808">
    <property type="entry name" value="ERF_plant"/>
</dbReference>
<reference evidence="9 10" key="1">
    <citation type="journal article" date="2019" name="Plant Biotechnol. J.">
        <title>The red bayberry genome and genetic basis of sex determination.</title>
        <authorList>
            <person name="Jia H.M."/>
            <person name="Jia H.J."/>
            <person name="Cai Q.L."/>
            <person name="Wang Y."/>
            <person name="Zhao H.B."/>
            <person name="Yang W.F."/>
            <person name="Wang G.Y."/>
            <person name="Li Y.H."/>
            <person name="Zhan D.L."/>
            <person name="Shen Y.T."/>
            <person name="Niu Q.F."/>
            <person name="Chang L."/>
            <person name="Qiu J."/>
            <person name="Zhao L."/>
            <person name="Xie H.B."/>
            <person name="Fu W.Y."/>
            <person name="Jin J."/>
            <person name="Li X.W."/>
            <person name="Jiao Y."/>
            <person name="Zhou C.C."/>
            <person name="Tu T."/>
            <person name="Chai C.Y."/>
            <person name="Gao J.L."/>
            <person name="Fan L.J."/>
            <person name="van de Weg E."/>
            <person name="Wang J.Y."/>
            <person name="Gao Z.S."/>
        </authorList>
    </citation>
    <scope>NUCLEOTIDE SEQUENCE [LARGE SCALE GENOMIC DNA]</scope>
    <source>
        <tissue evidence="9">Leaves</tissue>
    </source>
</reference>
<evidence type="ECO:0000256" key="3">
    <source>
        <dbReference type="ARBA" id="ARBA00023125"/>
    </source>
</evidence>
<dbReference type="PROSITE" id="PS51032">
    <property type="entry name" value="AP2_ERF"/>
    <property type="match status" value="1"/>
</dbReference>
<dbReference type="InterPro" id="IPR001471">
    <property type="entry name" value="AP2/ERF_dom"/>
</dbReference>
<evidence type="ECO:0000256" key="5">
    <source>
        <dbReference type="ARBA" id="ARBA00023242"/>
    </source>
</evidence>
<comment type="subcellular location">
    <subcellularLocation>
        <location evidence="1">Nucleus</location>
    </subcellularLocation>
</comment>
<accession>A0A6A1VP96</accession>
<dbReference type="FunFam" id="3.30.730.10:FF:000001">
    <property type="entry name" value="Ethylene-responsive transcription factor 2"/>
    <property type="match status" value="1"/>
</dbReference>
<feature type="domain" description="AP2/ERF" evidence="8">
    <location>
        <begin position="118"/>
        <end position="175"/>
    </location>
</feature>
<proteinExistence type="inferred from homology"/>
<evidence type="ECO:0000256" key="7">
    <source>
        <dbReference type="SAM" id="MobiDB-lite"/>
    </source>
</evidence>
<keyword evidence="2" id="KW-0805">Transcription regulation</keyword>
<evidence type="ECO:0000256" key="6">
    <source>
        <dbReference type="ARBA" id="ARBA00024343"/>
    </source>
</evidence>
<comment type="similarity">
    <text evidence="6">Belongs to the AP2/ERF transcription factor family. ERF subfamily.</text>
</comment>